<dbReference type="AlphaFoldDB" id="H2ZLJ7"/>
<dbReference type="InParanoid" id="H2ZLJ7"/>
<evidence type="ECO:0000313" key="1">
    <source>
        <dbReference type="Ensembl" id="ENSCSAVP00000018463.1"/>
    </source>
</evidence>
<dbReference type="Proteomes" id="UP000007875">
    <property type="component" value="Unassembled WGS sequence"/>
</dbReference>
<reference evidence="2" key="1">
    <citation type="submission" date="2003-08" db="EMBL/GenBank/DDBJ databases">
        <authorList>
            <person name="Birren B."/>
            <person name="Nusbaum C."/>
            <person name="Abebe A."/>
            <person name="Abouelleil A."/>
            <person name="Adekoya E."/>
            <person name="Ait-zahra M."/>
            <person name="Allen N."/>
            <person name="Allen T."/>
            <person name="An P."/>
            <person name="Anderson M."/>
            <person name="Anderson S."/>
            <person name="Arachchi H."/>
            <person name="Armbruster J."/>
            <person name="Bachantsang P."/>
            <person name="Baldwin J."/>
            <person name="Barry A."/>
            <person name="Bayul T."/>
            <person name="Blitshsteyn B."/>
            <person name="Bloom T."/>
            <person name="Blye J."/>
            <person name="Boguslavskiy L."/>
            <person name="Borowsky M."/>
            <person name="Boukhgalter B."/>
            <person name="Brunache A."/>
            <person name="Butler J."/>
            <person name="Calixte N."/>
            <person name="Calvo S."/>
            <person name="Camarata J."/>
            <person name="Campo K."/>
            <person name="Chang J."/>
            <person name="Cheshatsang Y."/>
            <person name="Citroen M."/>
            <person name="Collymore A."/>
            <person name="Considine T."/>
            <person name="Cook A."/>
            <person name="Cooke P."/>
            <person name="Corum B."/>
            <person name="Cuomo C."/>
            <person name="David R."/>
            <person name="Dawoe T."/>
            <person name="Degray S."/>
            <person name="Dodge S."/>
            <person name="Dooley K."/>
            <person name="Dorje P."/>
            <person name="Dorjee K."/>
            <person name="Dorris L."/>
            <person name="Duffey N."/>
            <person name="Dupes A."/>
            <person name="Elkins T."/>
            <person name="Engels R."/>
            <person name="Erickson J."/>
            <person name="Farina A."/>
            <person name="Faro S."/>
            <person name="Ferreira P."/>
            <person name="Fischer H."/>
            <person name="Fitzgerald M."/>
            <person name="Foley K."/>
            <person name="Gage D."/>
            <person name="Galagan J."/>
            <person name="Gearin G."/>
            <person name="Gnerre S."/>
            <person name="Gnirke A."/>
            <person name="Goyette A."/>
            <person name="Graham J."/>
            <person name="Grandbois E."/>
            <person name="Gyaltsen K."/>
            <person name="Hafez N."/>
            <person name="Hagopian D."/>
            <person name="Hagos B."/>
            <person name="Hall J."/>
            <person name="Hatcher B."/>
            <person name="Heller A."/>
            <person name="Higgins H."/>
            <person name="Honan T."/>
            <person name="Horn A."/>
            <person name="Houde N."/>
            <person name="Hughes L."/>
            <person name="Hulme W."/>
            <person name="Husby E."/>
            <person name="Iliev I."/>
            <person name="Jaffe D."/>
            <person name="Jones C."/>
            <person name="Kamal M."/>
            <person name="Kamat A."/>
            <person name="Kamvysselis M."/>
            <person name="Karlsson E."/>
            <person name="Kells C."/>
            <person name="Kieu A."/>
            <person name="Kisner P."/>
            <person name="Kodira C."/>
            <person name="Kulbokas E."/>
            <person name="Labutti K."/>
            <person name="Lama D."/>
            <person name="Landers T."/>
            <person name="Leger J."/>
            <person name="Levine S."/>
            <person name="Lewis D."/>
            <person name="Lewis T."/>
            <person name="Lindblad-toh K."/>
            <person name="Liu X."/>
            <person name="Lokyitsang T."/>
            <person name="Lokyitsang Y."/>
            <person name="Lucien O."/>
            <person name="Lui A."/>
            <person name="Ma L.J."/>
            <person name="Mabbitt R."/>
            <person name="Macdonald J."/>
            <person name="Maclean C."/>
            <person name="Major J."/>
            <person name="Manning J."/>
            <person name="Marabella R."/>
            <person name="Maru K."/>
            <person name="Matthews C."/>
            <person name="Mauceli E."/>
            <person name="Mccarthy M."/>
            <person name="Mcdonough S."/>
            <person name="Mcghee T."/>
            <person name="Meldrim J."/>
            <person name="Meneus L."/>
            <person name="Mesirov J."/>
            <person name="Mihalev A."/>
            <person name="Mihova T."/>
            <person name="Mikkelsen T."/>
            <person name="Mlenga V."/>
            <person name="Moru K."/>
            <person name="Mozes J."/>
            <person name="Mulrain L."/>
            <person name="Munson G."/>
            <person name="Naylor J."/>
            <person name="Newes C."/>
            <person name="Nguyen C."/>
            <person name="Nguyen N."/>
            <person name="Nguyen T."/>
            <person name="Nicol R."/>
            <person name="Nielsen C."/>
            <person name="Nizzari M."/>
            <person name="Norbu C."/>
            <person name="Norbu N."/>
            <person name="O'donnell P."/>
            <person name="Okoawo O."/>
            <person name="O'leary S."/>
            <person name="Omotosho B."/>
            <person name="O'neill K."/>
            <person name="Osman S."/>
            <person name="Parker S."/>
            <person name="Perrin D."/>
            <person name="Phunkhang P."/>
            <person name="Piqani B."/>
            <person name="Purcell S."/>
            <person name="Rachupka T."/>
            <person name="Ramasamy U."/>
            <person name="Rameau R."/>
            <person name="Ray V."/>
            <person name="Raymond C."/>
            <person name="Retta R."/>
            <person name="Richardson S."/>
            <person name="Rise C."/>
            <person name="Rodriguez J."/>
            <person name="Rogers J."/>
            <person name="Rogov P."/>
            <person name="Rutman M."/>
            <person name="Schupbach R."/>
            <person name="Seaman C."/>
            <person name="Settipalli S."/>
            <person name="Sharpe T."/>
            <person name="Sheridan J."/>
            <person name="Sherpa N."/>
            <person name="Shi J."/>
            <person name="Smirnov S."/>
            <person name="Smith C."/>
            <person name="Sougnez C."/>
            <person name="Spencer B."/>
            <person name="Stalker J."/>
            <person name="Stange-thomann N."/>
            <person name="Stavropoulos S."/>
            <person name="Stetson K."/>
            <person name="Stone C."/>
            <person name="Stone S."/>
            <person name="Stubbs M."/>
            <person name="Talamas J."/>
            <person name="Tchuinga P."/>
            <person name="Tenzing P."/>
            <person name="Tesfaye S."/>
            <person name="Theodore J."/>
            <person name="Thoulutsang Y."/>
            <person name="Topham K."/>
            <person name="Towey S."/>
            <person name="Tsamla T."/>
            <person name="Tsomo N."/>
            <person name="Vallee D."/>
            <person name="Vassiliev H."/>
            <person name="Venkataraman V."/>
            <person name="Vinson J."/>
            <person name="Vo A."/>
            <person name="Wade C."/>
            <person name="Wang S."/>
            <person name="Wangchuk T."/>
            <person name="Wangdi T."/>
            <person name="Whittaker C."/>
            <person name="Wilkinson J."/>
            <person name="Wu Y."/>
            <person name="Wyman D."/>
            <person name="Yadav S."/>
            <person name="Yang S."/>
            <person name="Yang X."/>
            <person name="Yeager S."/>
            <person name="Yee E."/>
            <person name="Young G."/>
            <person name="Zainoun J."/>
            <person name="Zembeck L."/>
            <person name="Zimmer A."/>
            <person name="Zody M."/>
            <person name="Lander E."/>
        </authorList>
    </citation>
    <scope>NUCLEOTIDE SEQUENCE [LARGE SCALE GENOMIC DNA]</scope>
</reference>
<keyword evidence="2" id="KW-1185">Reference proteome</keyword>
<name>H2ZLJ7_CIOSA</name>
<reference evidence="1" key="3">
    <citation type="submission" date="2025-09" db="UniProtKB">
        <authorList>
            <consortium name="Ensembl"/>
        </authorList>
    </citation>
    <scope>IDENTIFICATION</scope>
</reference>
<proteinExistence type="predicted"/>
<sequence length="55" mass="6023">RLQEINLSRVIRDFSQEVEPALNTEKCKITSLVSGNSQLLAGTSNGLLLVMPLPK</sequence>
<accession>H2ZLJ7</accession>
<evidence type="ECO:0000313" key="2">
    <source>
        <dbReference type="Proteomes" id="UP000007875"/>
    </source>
</evidence>
<protein>
    <submittedName>
        <fullName evidence="1">Uncharacterized protein</fullName>
    </submittedName>
</protein>
<dbReference type="Ensembl" id="ENSCSAVT00000018663.1">
    <property type="protein sequence ID" value="ENSCSAVP00000018463.1"/>
    <property type="gene ID" value="ENSCSAVG00000010843.1"/>
</dbReference>
<reference evidence="1" key="2">
    <citation type="submission" date="2025-08" db="UniProtKB">
        <authorList>
            <consortium name="Ensembl"/>
        </authorList>
    </citation>
    <scope>IDENTIFICATION</scope>
</reference>
<dbReference type="HOGENOM" id="CLU_3037555_0_0_1"/>
<organism evidence="1 2">
    <name type="scientific">Ciona savignyi</name>
    <name type="common">Pacific transparent sea squirt</name>
    <dbReference type="NCBI Taxonomy" id="51511"/>
    <lineage>
        <taxon>Eukaryota</taxon>
        <taxon>Metazoa</taxon>
        <taxon>Chordata</taxon>
        <taxon>Tunicata</taxon>
        <taxon>Ascidiacea</taxon>
        <taxon>Phlebobranchia</taxon>
        <taxon>Cionidae</taxon>
        <taxon>Ciona</taxon>
    </lineage>
</organism>